<comment type="caution">
    <text evidence="16">The sequence shown here is derived from an EMBL/GenBank/DDBJ whole genome shotgun (WGS) entry which is preliminary data.</text>
</comment>
<evidence type="ECO:0000256" key="5">
    <source>
        <dbReference type="ARBA" id="ARBA00022723"/>
    </source>
</evidence>
<evidence type="ECO:0000313" key="17">
    <source>
        <dbReference type="EMBL" id="RFA98378.1"/>
    </source>
</evidence>
<evidence type="ECO:0000256" key="10">
    <source>
        <dbReference type="ARBA" id="ARBA00023152"/>
    </source>
</evidence>
<dbReference type="InterPro" id="IPR015795">
    <property type="entry name" value="Pyrv_Knase_C"/>
</dbReference>
<evidence type="ECO:0000256" key="1">
    <source>
        <dbReference type="ARBA" id="ARBA00004997"/>
    </source>
</evidence>
<dbReference type="SUPFAM" id="SSF52935">
    <property type="entry name" value="PK C-terminal domain-like"/>
    <property type="match status" value="1"/>
</dbReference>
<dbReference type="Gene3D" id="3.40.1380.20">
    <property type="entry name" value="Pyruvate kinase, C-terminal domain"/>
    <property type="match status" value="1"/>
</dbReference>
<evidence type="ECO:0000256" key="6">
    <source>
        <dbReference type="ARBA" id="ARBA00022741"/>
    </source>
</evidence>
<evidence type="ECO:0000256" key="13">
    <source>
        <dbReference type="RuleBase" id="RU000504"/>
    </source>
</evidence>
<feature type="domain" description="Pyruvate kinase barrel" evidence="14">
    <location>
        <begin position="17"/>
        <end position="335"/>
    </location>
</feature>
<comment type="catalytic activity">
    <reaction evidence="13">
        <text>pyruvate + ATP = phosphoenolpyruvate + ADP + H(+)</text>
        <dbReference type="Rhea" id="RHEA:18157"/>
        <dbReference type="ChEBI" id="CHEBI:15361"/>
        <dbReference type="ChEBI" id="CHEBI:15378"/>
        <dbReference type="ChEBI" id="CHEBI:30616"/>
        <dbReference type="ChEBI" id="CHEBI:58702"/>
        <dbReference type="ChEBI" id="CHEBI:456216"/>
        <dbReference type="EC" id="2.7.1.40"/>
    </reaction>
</comment>
<evidence type="ECO:0000259" key="15">
    <source>
        <dbReference type="Pfam" id="PF02887"/>
    </source>
</evidence>
<dbReference type="InterPro" id="IPR015806">
    <property type="entry name" value="Pyrv_Knase_insert_dom_sf"/>
</dbReference>
<dbReference type="GO" id="GO:0004743">
    <property type="term" value="F:pyruvate kinase activity"/>
    <property type="evidence" value="ECO:0007669"/>
    <property type="project" value="UniProtKB-UniRule"/>
</dbReference>
<dbReference type="Proteomes" id="UP000256877">
    <property type="component" value="Unassembled WGS sequence"/>
</dbReference>
<keyword evidence="8" id="KW-0067">ATP-binding</keyword>
<protein>
    <recommendedName>
        <fullName evidence="3 12">Pyruvate kinase</fullName>
        <ecNumber evidence="3 12">2.7.1.40</ecNumber>
    </recommendedName>
</protein>
<dbReference type="Proteomes" id="UP000257123">
    <property type="component" value="Unassembled WGS sequence"/>
</dbReference>
<dbReference type="AlphaFoldDB" id="A0A371R1U0"/>
<dbReference type="NCBIfam" id="TIGR01064">
    <property type="entry name" value="pyruv_kin"/>
    <property type="match status" value="1"/>
</dbReference>
<dbReference type="Pfam" id="PF00224">
    <property type="entry name" value="PK"/>
    <property type="match status" value="1"/>
</dbReference>
<organism evidence="16 19">
    <name type="scientific">Pyrobaculum aerophilum</name>
    <dbReference type="NCBI Taxonomy" id="13773"/>
    <lineage>
        <taxon>Archaea</taxon>
        <taxon>Thermoproteota</taxon>
        <taxon>Thermoprotei</taxon>
        <taxon>Thermoproteales</taxon>
        <taxon>Thermoproteaceae</taxon>
        <taxon>Pyrobaculum</taxon>
    </lineage>
</organism>
<dbReference type="UniPathway" id="UPA00109">
    <property type="reaction ID" value="UER00188"/>
</dbReference>
<dbReference type="EC" id="2.7.1.40" evidence="3 12"/>
<evidence type="ECO:0000313" key="18">
    <source>
        <dbReference type="Proteomes" id="UP000256877"/>
    </source>
</evidence>
<dbReference type="EMBL" id="NMUF01000018">
    <property type="protein sequence ID" value="RFA98378.1"/>
    <property type="molecule type" value="Genomic_DNA"/>
</dbReference>
<comment type="similarity">
    <text evidence="2 13">Belongs to the pyruvate kinase family.</text>
</comment>
<evidence type="ECO:0000256" key="11">
    <source>
        <dbReference type="ARBA" id="ARBA00023317"/>
    </source>
</evidence>
<evidence type="ECO:0000259" key="14">
    <source>
        <dbReference type="Pfam" id="PF00224"/>
    </source>
</evidence>
<keyword evidence="4 13" id="KW-0808">Transferase</keyword>
<dbReference type="InterPro" id="IPR015793">
    <property type="entry name" value="Pyrv_Knase_brl"/>
</dbReference>
<keyword evidence="7 13" id="KW-0418">Kinase</keyword>
<dbReference type="GO" id="GO:0005524">
    <property type="term" value="F:ATP binding"/>
    <property type="evidence" value="ECO:0007669"/>
    <property type="project" value="UniProtKB-KW"/>
</dbReference>
<dbReference type="InterPro" id="IPR015813">
    <property type="entry name" value="Pyrv/PenolPyrv_kinase-like_dom"/>
</dbReference>
<accession>A0A371R1U0</accession>
<keyword evidence="6" id="KW-0547">Nucleotide-binding</keyword>
<dbReference type="PRINTS" id="PR01050">
    <property type="entry name" value="PYRUVTKNASE"/>
</dbReference>
<dbReference type="GO" id="GO:0030955">
    <property type="term" value="F:potassium ion binding"/>
    <property type="evidence" value="ECO:0007669"/>
    <property type="project" value="UniProtKB-UniRule"/>
</dbReference>
<evidence type="ECO:0000313" key="19">
    <source>
        <dbReference type="Proteomes" id="UP000257123"/>
    </source>
</evidence>
<dbReference type="Gene3D" id="2.40.33.10">
    <property type="entry name" value="PK beta-barrel domain-like"/>
    <property type="match status" value="1"/>
</dbReference>
<dbReference type="GO" id="GO:0016301">
    <property type="term" value="F:kinase activity"/>
    <property type="evidence" value="ECO:0007669"/>
    <property type="project" value="UniProtKB-KW"/>
</dbReference>
<dbReference type="SUPFAM" id="SSF51621">
    <property type="entry name" value="Phosphoenolpyruvate/pyruvate domain"/>
    <property type="match status" value="1"/>
</dbReference>
<dbReference type="Pfam" id="PF02887">
    <property type="entry name" value="PK_C"/>
    <property type="match status" value="1"/>
</dbReference>
<evidence type="ECO:0000256" key="7">
    <source>
        <dbReference type="ARBA" id="ARBA00022777"/>
    </source>
</evidence>
<dbReference type="SUPFAM" id="SSF50800">
    <property type="entry name" value="PK beta-barrel domain-like"/>
    <property type="match status" value="1"/>
</dbReference>
<dbReference type="InterPro" id="IPR040442">
    <property type="entry name" value="Pyrv_kinase-like_dom_sf"/>
</dbReference>
<keyword evidence="11 16" id="KW-0670">Pyruvate</keyword>
<evidence type="ECO:0000256" key="4">
    <source>
        <dbReference type="ARBA" id="ARBA00022679"/>
    </source>
</evidence>
<dbReference type="GO" id="GO:0000287">
    <property type="term" value="F:magnesium ion binding"/>
    <property type="evidence" value="ECO:0007669"/>
    <property type="project" value="UniProtKB-UniRule"/>
</dbReference>
<reference evidence="18 19" key="1">
    <citation type="submission" date="2017-07" db="EMBL/GenBank/DDBJ databases">
        <title>Draft genome sequence of aerobic hyperthermophilic archaea, Pyrobaculum aerophilum YKB31 and YKB32.</title>
        <authorList>
            <person name="Mochizuki T."/>
            <person name="Berliner A.J."/>
            <person name="Yoshida-Takashima Y."/>
            <person name="Takaki Y."/>
            <person name="Nunoura T."/>
            <person name="Takai K."/>
        </authorList>
    </citation>
    <scope>NUCLEOTIDE SEQUENCE [LARGE SCALE GENOMIC DNA]</scope>
    <source>
        <strain evidence="16 19">YKB31</strain>
        <strain evidence="17 18">YKB32</strain>
    </source>
</reference>
<sequence length="461" mass="50319">MSAPRGDHAILRARSLTKRVATLGPSTDVLRPDELIKFLDLIDGVRINLAHASPNEVKFRIEAVRSYEKAKNRPLAVIVDLKGPSIRVGSTSPINVQEGEVVKFKLSDKSDGTYIPVPNKAFFSAVEQNDVILMLDGRLRLKVTNTGPDWIEAVAESSGVITGGKAIVVEGKDYDISTPAEEDVEALKAISPIRDNIDYVAISLAKSCKDVDSVRSLLMELGFQSQVAVKIETKGAVNNLEELVQCSDYVVVARGDLGLHYGLDALPIVQRRIVHTSLKYGKPIAVATQLLDSMQSSPIPTRAEINDVFTTASMGVDSLWLTNETASGKYPLAAVSWLSRILMNVEYQIPQSPLLQNSRDRFAKGLVELAQDLGANILVFSMSGTLARRIAKFRPRSVVYVGTPNVRVARSLSIVWALEPLYIPAENYEEGLEKLISLKGTTPFVATYGIRGGVHSVKVKL</sequence>
<dbReference type="PANTHER" id="PTHR11817">
    <property type="entry name" value="PYRUVATE KINASE"/>
    <property type="match status" value="1"/>
</dbReference>
<dbReference type="RefSeq" id="WP_116420667.1">
    <property type="nucleotide sequence ID" value="NZ_NMUE01000006.1"/>
</dbReference>
<dbReference type="InterPro" id="IPR036918">
    <property type="entry name" value="Pyrv_Knase_C_sf"/>
</dbReference>
<feature type="domain" description="Pyruvate kinase C-terminal" evidence="15">
    <location>
        <begin position="363"/>
        <end position="436"/>
    </location>
</feature>
<dbReference type="EMBL" id="NMUE01000006">
    <property type="protein sequence ID" value="RFA97466.1"/>
    <property type="molecule type" value="Genomic_DNA"/>
</dbReference>
<evidence type="ECO:0000256" key="3">
    <source>
        <dbReference type="ARBA" id="ARBA00012142"/>
    </source>
</evidence>
<proteinExistence type="inferred from homology"/>
<evidence type="ECO:0000256" key="8">
    <source>
        <dbReference type="ARBA" id="ARBA00022840"/>
    </source>
</evidence>
<evidence type="ECO:0000256" key="2">
    <source>
        <dbReference type="ARBA" id="ARBA00008663"/>
    </source>
</evidence>
<keyword evidence="5" id="KW-0479">Metal-binding</keyword>
<evidence type="ECO:0000256" key="12">
    <source>
        <dbReference type="NCBIfam" id="TIGR01064"/>
    </source>
</evidence>
<gene>
    <name evidence="16" type="primary">pyk</name>
    <name evidence="16" type="ORF">CGL51_03230</name>
    <name evidence="17" type="ORF">CGL52_07475</name>
</gene>
<dbReference type="OrthoDB" id="56298at2157"/>
<dbReference type="InterPro" id="IPR011037">
    <property type="entry name" value="Pyrv_Knase-like_insert_dom_sf"/>
</dbReference>
<comment type="pathway">
    <text evidence="1 13">Carbohydrate degradation; glycolysis; pyruvate from D-glyceraldehyde 3-phosphate: step 5/5.</text>
</comment>
<keyword evidence="9 13" id="KW-0460">Magnesium</keyword>
<dbReference type="Gene3D" id="3.20.20.60">
    <property type="entry name" value="Phosphoenolpyruvate-binding domains"/>
    <property type="match status" value="1"/>
</dbReference>
<dbReference type="InterPro" id="IPR001697">
    <property type="entry name" value="Pyr_Knase"/>
</dbReference>
<name>A0A371R1U0_9CREN</name>
<evidence type="ECO:0000313" key="16">
    <source>
        <dbReference type="EMBL" id="RFA97466.1"/>
    </source>
</evidence>
<evidence type="ECO:0000256" key="9">
    <source>
        <dbReference type="ARBA" id="ARBA00022842"/>
    </source>
</evidence>
<keyword evidence="10 13" id="KW-0324">Glycolysis</keyword>